<keyword evidence="2 3" id="KW-0560">Oxidoreductase</keyword>
<dbReference type="InterPro" id="IPR003767">
    <property type="entry name" value="Malate/L-lactate_DH-like"/>
</dbReference>
<protein>
    <submittedName>
        <fullName evidence="3">Ureidoglycolate dehydrogenase</fullName>
        <ecNumber evidence="3">1.1.1.154</ecNumber>
    </submittedName>
</protein>
<evidence type="ECO:0000313" key="3">
    <source>
        <dbReference type="EMBL" id="MFK2826669.1"/>
    </source>
</evidence>
<reference evidence="3 4" key="1">
    <citation type="submission" date="2023-07" db="EMBL/GenBank/DDBJ databases">
        <title>Bacillus lucianemedeirus sp. nov, a new species isolated from an immunobiological production facility.</title>
        <authorList>
            <person name="Costa L.V."/>
            <person name="Miranda R.V.S.L."/>
            <person name="Brandao M.L.L."/>
            <person name="Reis C.M.F."/>
            <person name="Frazao A.M."/>
            <person name="Cruz F.V."/>
            <person name="Baio P.V.P."/>
            <person name="Veras J.F.C."/>
            <person name="Ramos J.N."/>
            <person name="Vieira V."/>
        </authorList>
    </citation>
    <scope>NUCLEOTIDE SEQUENCE [LARGE SCALE GENOMIC DNA]</scope>
    <source>
        <strain evidence="3 4">B190/17</strain>
    </source>
</reference>
<dbReference type="PANTHER" id="PTHR11091">
    <property type="entry name" value="OXIDOREDUCTASE-RELATED"/>
    <property type="match status" value="1"/>
</dbReference>
<dbReference type="InterPro" id="IPR043144">
    <property type="entry name" value="Mal/L-sulf/L-lact_DH-like_ah"/>
</dbReference>
<dbReference type="EC" id="1.1.1.154" evidence="3"/>
<evidence type="ECO:0000313" key="4">
    <source>
        <dbReference type="Proteomes" id="UP001619911"/>
    </source>
</evidence>
<comment type="caution">
    <text evidence="3">The sequence shown here is derived from an EMBL/GenBank/DDBJ whole genome shotgun (WGS) entry which is preliminary data.</text>
</comment>
<organism evidence="3 4">
    <name type="scientific">Bacillus lumedeiriae</name>
    <dbReference type="NCBI Taxonomy" id="3058829"/>
    <lineage>
        <taxon>Bacteria</taxon>
        <taxon>Bacillati</taxon>
        <taxon>Bacillota</taxon>
        <taxon>Bacilli</taxon>
        <taxon>Bacillales</taxon>
        <taxon>Bacillaceae</taxon>
        <taxon>Bacillus</taxon>
    </lineage>
</organism>
<dbReference type="SUPFAM" id="SSF89733">
    <property type="entry name" value="L-sulfolactate dehydrogenase-like"/>
    <property type="match status" value="1"/>
</dbReference>
<dbReference type="EMBL" id="JAUIYO010000013">
    <property type="protein sequence ID" value="MFK2826669.1"/>
    <property type="molecule type" value="Genomic_DNA"/>
</dbReference>
<dbReference type="InterPro" id="IPR036111">
    <property type="entry name" value="Mal/L-sulfo/L-lacto_DH-like_sf"/>
</dbReference>
<dbReference type="PANTHER" id="PTHR11091:SF0">
    <property type="entry name" value="MALATE DEHYDROGENASE"/>
    <property type="match status" value="1"/>
</dbReference>
<gene>
    <name evidence="3" type="primary">allD</name>
    <name evidence="3" type="ORF">QYG89_13515</name>
</gene>
<dbReference type="Gene3D" id="3.30.1370.60">
    <property type="entry name" value="Hypothetical oxidoreductase yiak, domain 2"/>
    <property type="match status" value="1"/>
</dbReference>
<comment type="similarity">
    <text evidence="1">Belongs to the LDH2/MDH2 oxidoreductase family.</text>
</comment>
<dbReference type="GO" id="GO:0009040">
    <property type="term" value="F:ureidoglycolate dehydrogenase activity"/>
    <property type="evidence" value="ECO:0007669"/>
    <property type="project" value="UniProtKB-EC"/>
</dbReference>
<proteinExistence type="inferred from homology"/>
<sequence>MNRIISHETLKELVIKKLYEVNVCQEEADIVADVLVHANLRGVDSHGVMKTEHYVKRIQGGGLNINSHPKIEQTSDTTAIYDGDNGFGHVIAKKAMDLAIQMAKNHGIGVAGVKRSSHCGALSYFIQQAIDEKMIGVAMTHTETAVIPFGSAQPYFGTNPIAFGFPTKLEKPIIFDFATSQVAFGKVLNAIEYGEQIPSDWGIDEDGNQTTDPSKVAYLSPFGGAKGYGLGLVVEVFAGLLTGSAFGPHITKMYVDYDKALEIGHFFMVIDPAKFTEAEGFLENLDRMIREIHSLKPIKGFTKVLVPGEPETIQEELRRVKGIPLPQSVWEYLNSSEVALKENR</sequence>
<dbReference type="InterPro" id="IPR043143">
    <property type="entry name" value="Mal/L-sulf/L-lact_DH-like_NADP"/>
</dbReference>
<dbReference type="Pfam" id="PF02615">
    <property type="entry name" value="Ldh_2"/>
    <property type="match status" value="1"/>
</dbReference>
<dbReference type="Proteomes" id="UP001619911">
    <property type="component" value="Unassembled WGS sequence"/>
</dbReference>
<accession>A0ABW8ID94</accession>
<evidence type="ECO:0000256" key="1">
    <source>
        <dbReference type="ARBA" id="ARBA00006056"/>
    </source>
</evidence>
<dbReference type="RefSeq" id="WP_404318211.1">
    <property type="nucleotide sequence ID" value="NZ_JAUIYO010000013.1"/>
</dbReference>
<dbReference type="NCBIfam" id="NF011599">
    <property type="entry name" value="PRK15025.1"/>
    <property type="match status" value="1"/>
</dbReference>
<name>A0ABW8ID94_9BACI</name>
<keyword evidence="4" id="KW-1185">Reference proteome</keyword>
<evidence type="ECO:0000256" key="2">
    <source>
        <dbReference type="ARBA" id="ARBA00023002"/>
    </source>
</evidence>
<dbReference type="Gene3D" id="1.10.1530.10">
    <property type="match status" value="1"/>
</dbReference>